<gene>
    <name evidence="8" type="ORF">PoB_005344400</name>
</gene>
<keyword evidence="3 5" id="KW-0371">Homeobox</keyword>
<dbReference type="GO" id="GO:0005634">
    <property type="term" value="C:nucleus"/>
    <property type="evidence" value="ECO:0007669"/>
    <property type="project" value="UniProtKB-SubCell"/>
</dbReference>
<evidence type="ECO:0000313" key="9">
    <source>
        <dbReference type="Proteomes" id="UP000735302"/>
    </source>
</evidence>
<evidence type="ECO:0000256" key="6">
    <source>
        <dbReference type="RuleBase" id="RU000682"/>
    </source>
</evidence>
<feature type="domain" description="Homeobox" evidence="7">
    <location>
        <begin position="9"/>
        <end position="53"/>
    </location>
</feature>
<keyword evidence="9" id="KW-1185">Reference proteome</keyword>
<protein>
    <submittedName>
        <fullName evidence="8">Retinal homeobox protein-like protein</fullName>
    </submittedName>
</protein>
<dbReference type="GO" id="GO:0000977">
    <property type="term" value="F:RNA polymerase II transcription regulatory region sequence-specific DNA binding"/>
    <property type="evidence" value="ECO:0007669"/>
    <property type="project" value="TreeGrafter"/>
</dbReference>
<keyword evidence="2 5" id="KW-0238">DNA-binding</keyword>
<dbReference type="InterPro" id="IPR017970">
    <property type="entry name" value="Homeobox_CS"/>
</dbReference>
<dbReference type="FunFam" id="1.10.10.60:FF:000679">
    <property type="entry name" value="Homeobox protein aristaless"/>
    <property type="match status" value="1"/>
</dbReference>
<dbReference type="Gene3D" id="1.10.10.60">
    <property type="entry name" value="Homeodomain-like"/>
    <property type="match status" value="1"/>
</dbReference>
<dbReference type="CDD" id="cd00086">
    <property type="entry name" value="homeodomain"/>
    <property type="match status" value="1"/>
</dbReference>
<dbReference type="InterPro" id="IPR050649">
    <property type="entry name" value="Paired_Homeobox_TFs"/>
</dbReference>
<dbReference type="PANTHER" id="PTHR24329:SF543">
    <property type="entry name" value="FI01017P-RELATED"/>
    <property type="match status" value="1"/>
</dbReference>
<sequence>MHLCVSCKELERTFHKTHYPDIFTREELASKVKLPESRIQVWFQNRRAKWRKRAKPFQQFPVASSYAVSCPFGWPSLAVFASESAASLPFVSAVYRRFPSPLQMTSHFSLRATTPSLSSPHRLVVPATIVGSTTVQTITGTTATAATAAASEMLDER</sequence>
<evidence type="ECO:0000256" key="5">
    <source>
        <dbReference type="PROSITE-ProRule" id="PRU00108"/>
    </source>
</evidence>
<dbReference type="InterPro" id="IPR009057">
    <property type="entry name" value="Homeodomain-like_sf"/>
</dbReference>
<evidence type="ECO:0000313" key="8">
    <source>
        <dbReference type="EMBL" id="GFO26939.1"/>
    </source>
</evidence>
<comment type="subcellular location">
    <subcellularLocation>
        <location evidence="1 5 6">Nucleus</location>
    </subcellularLocation>
</comment>
<dbReference type="SUPFAM" id="SSF46689">
    <property type="entry name" value="Homeodomain-like"/>
    <property type="match status" value="1"/>
</dbReference>
<evidence type="ECO:0000256" key="3">
    <source>
        <dbReference type="ARBA" id="ARBA00023155"/>
    </source>
</evidence>
<keyword evidence="4 5" id="KW-0539">Nucleus</keyword>
<dbReference type="GO" id="GO:0000981">
    <property type="term" value="F:DNA-binding transcription factor activity, RNA polymerase II-specific"/>
    <property type="evidence" value="ECO:0007669"/>
    <property type="project" value="InterPro"/>
</dbReference>
<accession>A0AAV4C8B2</accession>
<evidence type="ECO:0000259" key="7">
    <source>
        <dbReference type="PROSITE" id="PS50071"/>
    </source>
</evidence>
<dbReference type="EMBL" id="BLXT01005873">
    <property type="protein sequence ID" value="GFO26939.1"/>
    <property type="molecule type" value="Genomic_DNA"/>
</dbReference>
<dbReference type="Proteomes" id="UP000735302">
    <property type="component" value="Unassembled WGS sequence"/>
</dbReference>
<dbReference type="Pfam" id="PF00046">
    <property type="entry name" value="Homeodomain"/>
    <property type="match status" value="1"/>
</dbReference>
<reference evidence="8 9" key="1">
    <citation type="journal article" date="2021" name="Elife">
        <title>Chloroplast acquisition without the gene transfer in kleptoplastic sea slugs, Plakobranchus ocellatus.</title>
        <authorList>
            <person name="Maeda T."/>
            <person name="Takahashi S."/>
            <person name="Yoshida T."/>
            <person name="Shimamura S."/>
            <person name="Takaki Y."/>
            <person name="Nagai Y."/>
            <person name="Toyoda A."/>
            <person name="Suzuki Y."/>
            <person name="Arimoto A."/>
            <person name="Ishii H."/>
            <person name="Satoh N."/>
            <person name="Nishiyama T."/>
            <person name="Hasebe M."/>
            <person name="Maruyama T."/>
            <person name="Minagawa J."/>
            <person name="Obokata J."/>
            <person name="Shigenobu S."/>
        </authorList>
    </citation>
    <scope>NUCLEOTIDE SEQUENCE [LARGE SCALE GENOMIC DNA]</scope>
</reference>
<dbReference type="InterPro" id="IPR001356">
    <property type="entry name" value="HD"/>
</dbReference>
<evidence type="ECO:0000256" key="1">
    <source>
        <dbReference type="ARBA" id="ARBA00004123"/>
    </source>
</evidence>
<dbReference type="AlphaFoldDB" id="A0AAV4C8B2"/>
<name>A0AAV4C8B2_9GAST</name>
<evidence type="ECO:0000256" key="4">
    <source>
        <dbReference type="ARBA" id="ARBA00023242"/>
    </source>
</evidence>
<proteinExistence type="predicted"/>
<dbReference type="PROSITE" id="PS50071">
    <property type="entry name" value="HOMEOBOX_2"/>
    <property type="match status" value="1"/>
</dbReference>
<dbReference type="SMART" id="SM00389">
    <property type="entry name" value="HOX"/>
    <property type="match status" value="1"/>
</dbReference>
<feature type="DNA-binding region" description="Homeobox" evidence="5">
    <location>
        <begin position="11"/>
        <end position="54"/>
    </location>
</feature>
<evidence type="ECO:0000256" key="2">
    <source>
        <dbReference type="ARBA" id="ARBA00023125"/>
    </source>
</evidence>
<dbReference type="PANTHER" id="PTHR24329">
    <property type="entry name" value="HOMEOBOX PROTEIN ARISTALESS"/>
    <property type="match status" value="1"/>
</dbReference>
<dbReference type="PROSITE" id="PS00027">
    <property type="entry name" value="HOMEOBOX_1"/>
    <property type="match status" value="1"/>
</dbReference>
<organism evidence="8 9">
    <name type="scientific">Plakobranchus ocellatus</name>
    <dbReference type="NCBI Taxonomy" id="259542"/>
    <lineage>
        <taxon>Eukaryota</taxon>
        <taxon>Metazoa</taxon>
        <taxon>Spiralia</taxon>
        <taxon>Lophotrochozoa</taxon>
        <taxon>Mollusca</taxon>
        <taxon>Gastropoda</taxon>
        <taxon>Heterobranchia</taxon>
        <taxon>Euthyneura</taxon>
        <taxon>Panpulmonata</taxon>
        <taxon>Sacoglossa</taxon>
        <taxon>Placobranchoidea</taxon>
        <taxon>Plakobranchidae</taxon>
        <taxon>Plakobranchus</taxon>
    </lineage>
</organism>
<comment type="caution">
    <text evidence="8">The sequence shown here is derived from an EMBL/GenBank/DDBJ whole genome shotgun (WGS) entry which is preliminary data.</text>
</comment>